<feature type="compositionally biased region" description="Polar residues" evidence="1">
    <location>
        <begin position="106"/>
        <end position="152"/>
    </location>
</feature>
<evidence type="ECO:0000313" key="2">
    <source>
        <dbReference type="EMBL" id="MPC70427.1"/>
    </source>
</evidence>
<feature type="region of interest" description="Disordered" evidence="1">
    <location>
        <begin position="106"/>
        <end position="165"/>
    </location>
</feature>
<keyword evidence="3" id="KW-1185">Reference proteome</keyword>
<proteinExistence type="predicted"/>
<sequence>MSVIMRHTCVPTDPTRGQQLIIPTCYYKLLLLTGEYVILARSPICYVTVIGEYDAPQGPHYYISQQPQHSGSYRGRQQCITSPHCYYKIRCVYHIRWYTQTQPLKESRYSSQTGRMDDNCTPTEQQARCSTPSRPNQQQNNYSKGGHNSQTETGEHPEQPSNTCLHPVPETKSACVYLC</sequence>
<dbReference type="Proteomes" id="UP000324222">
    <property type="component" value="Unassembled WGS sequence"/>
</dbReference>
<gene>
    <name evidence="2" type="ORF">E2C01_064677</name>
</gene>
<comment type="caution">
    <text evidence="2">The sequence shown here is derived from an EMBL/GenBank/DDBJ whole genome shotgun (WGS) entry which is preliminary data.</text>
</comment>
<evidence type="ECO:0000256" key="1">
    <source>
        <dbReference type="SAM" id="MobiDB-lite"/>
    </source>
</evidence>
<accession>A0A5B7HMH9</accession>
<protein>
    <submittedName>
        <fullName evidence="2">Uncharacterized protein</fullName>
    </submittedName>
</protein>
<organism evidence="2 3">
    <name type="scientific">Portunus trituberculatus</name>
    <name type="common">Swimming crab</name>
    <name type="synonym">Neptunus trituberculatus</name>
    <dbReference type="NCBI Taxonomy" id="210409"/>
    <lineage>
        <taxon>Eukaryota</taxon>
        <taxon>Metazoa</taxon>
        <taxon>Ecdysozoa</taxon>
        <taxon>Arthropoda</taxon>
        <taxon>Crustacea</taxon>
        <taxon>Multicrustacea</taxon>
        <taxon>Malacostraca</taxon>
        <taxon>Eumalacostraca</taxon>
        <taxon>Eucarida</taxon>
        <taxon>Decapoda</taxon>
        <taxon>Pleocyemata</taxon>
        <taxon>Brachyura</taxon>
        <taxon>Eubrachyura</taxon>
        <taxon>Portunoidea</taxon>
        <taxon>Portunidae</taxon>
        <taxon>Portuninae</taxon>
        <taxon>Portunus</taxon>
    </lineage>
</organism>
<dbReference type="EMBL" id="VSRR010031116">
    <property type="protein sequence ID" value="MPC70427.1"/>
    <property type="molecule type" value="Genomic_DNA"/>
</dbReference>
<reference evidence="2 3" key="1">
    <citation type="submission" date="2019-05" db="EMBL/GenBank/DDBJ databases">
        <title>Another draft genome of Portunus trituberculatus and its Hox gene families provides insights of decapod evolution.</title>
        <authorList>
            <person name="Jeong J.-H."/>
            <person name="Song I."/>
            <person name="Kim S."/>
            <person name="Choi T."/>
            <person name="Kim D."/>
            <person name="Ryu S."/>
            <person name="Kim W."/>
        </authorList>
    </citation>
    <scope>NUCLEOTIDE SEQUENCE [LARGE SCALE GENOMIC DNA]</scope>
    <source>
        <tissue evidence="2">Muscle</tissue>
    </source>
</reference>
<name>A0A5B7HMH9_PORTR</name>
<dbReference type="AlphaFoldDB" id="A0A5B7HMH9"/>
<evidence type="ECO:0000313" key="3">
    <source>
        <dbReference type="Proteomes" id="UP000324222"/>
    </source>
</evidence>